<feature type="region of interest" description="Disordered" evidence="1">
    <location>
        <begin position="41"/>
        <end position="63"/>
    </location>
</feature>
<organism evidence="2">
    <name type="scientific">Siphoviridae sp. ctr0c13</name>
    <dbReference type="NCBI Taxonomy" id="2825683"/>
    <lineage>
        <taxon>Viruses</taxon>
        <taxon>Duplodnaviria</taxon>
        <taxon>Heunggongvirae</taxon>
        <taxon>Uroviricota</taxon>
        <taxon>Caudoviricetes</taxon>
    </lineage>
</organism>
<evidence type="ECO:0000256" key="1">
    <source>
        <dbReference type="SAM" id="MobiDB-lite"/>
    </source>
</evidence>
<feature type="compositionally biased region" description="Basic and acidic residues" evidence="1">
    <location>
        <begin position="52"/>
        <end position="63"/>
    </location>
</feature>
<dbReference type="EMBL" id="BK015935">
    <property type="protein sequence ID" value="DAF86039.1"/>
    <property type="molecule type" value="Genomic_DNA"/>
</dbReference>
<reference evidence="2" key="1">
    <citation type="journal article" date="2021" name="Proc. Natl. Acad. Sci. U.S.A.">
        <title>A Catalog of Tens of Thousands of Viruses from Human Metagenomes Reveals Hidden Associations with Chronic Diseases.</title>
        <authorList>
            <person name="Tisza M.J."/>
            <person name="Buck C.B."/>
        </authorList>
    </citation>
    <scope>NUCLEOTIDE SEQUENCE</scope>
    <source>
        <strain evidence="2">Ctr0c13</strain>
    </source>
</reference>
<protein>
    <submittedName>
        <fullName evidence="2">Uncharacterized protein</fullName>
    </submittedName>
</protein>
<accession>A0A8S5TV44</accession>
<sequence length="63" mass="7566">MMIARMPIEGKIPRRAFFYYRPALWNKRYNSFFVFLLCKTSDLPPSQGYRLEGNKNDTSSERR</sequence>
<name>A0A8S5TV44_9CAUD</name>
<evidence type="ECO:0000313" key="2">
    <source>
        <dbReference type="EMBL" id="DAF86039.1"/>
    </source>
</evidence>
<proteinExistence type="predicted"/>